<sequence>MDLYMETKLDGLYYRTPATPGMCGPYKNATTYNGCSFLQGRNTQAPSRTDYTLKRPISENFEVEDAKVKMLINSPQLFDYVVGKNDTEKVNFIKKNFNNKKLMETLGKYYPKLVKKGLSESFGIY</sequence>
<protein>
    <submittedName>
        <fullName evidence="1">Uncharacterized protein</fullName>
    </submittedName>
</protein>
<evidence type="ECO:0000313" key="1">
    <source>
        <dbReference type="EMBL" id="QHT22561.1"/>
    </source>
</evidence>
<accession>A0A6C0E1S3</accession>
<organism evidence="1">
    <name type="scientific">viral metagenome</name>
    <dbReference type="NCBI Taxonomy" id="1070528"/>
    <lineage>
        <taxon>unclassified sequences</taxon>
        <taxon>metagenomes</taxon>
        <taxon>organismal metagenomes</taxon>
    </lineage>
</organism>
<reference evidence="1" key="1">
    <citation type="journal article" date="2020" name="Nature">
        <title>Giant virus diversity and host interactions through global metagenomics.</title>
        <authorList>
            <person name="Schulz F."/>
            <person name="Roux S."/>
            <person name="Paez-Espino D."/>
            <person name="Jungbluth S."/>
            <person name="Walsh D.A."/>
            <person name="Denef V.J."/>
            <person name="McMahon K.D."/>
            <person name="Konstantinidis K.T."/>
            <person name="Eloe-Fadrosh E.A."/>
            <person name="Kyrpides N.C."/>
            <person name="Woyke T."/>
        </authorList>
    </citation>
    <scope>NUCLEOTIDE SEQUENCE</scope>
    <source>
        <strain evidence="1">GVMAG-M-3300023179-111</strain>
    </source>
</reference>
<dbReference type="AlphaFoldDB" id="A0A6C0E1S3"/>
<name>A0A6C0E1S3_9ZZZZ</name>
<dbReference type="EMBL" id="MN739712">
    <property type="protein sequence ID" value="QHT22561.1"/>
    <property type="molecule type" value="Genomic_DNA"/>
</dbReference>
<proteinExistence type="predicted"/>